<feature type="domain" description="Cytosol aminopeptidase" evidence="5">
    <location>
        <begin position="46"/>
        <end position="53"/>
    </location>
</feature>
<dbReference type="GO" id="GO:0030145">
    <property type="term" value="F:manganese ion binding"/>
    <property type="evidence" value="ECO:0007669"/>
    <property type="project" value="InterPro"/>
</dbReference>
<keyword evidence="4" id="KW-0378">Hydrolase</keyword>
<evidence type="ECO:0000313" key="7">
    <source>
        <dbReference type="Proteomes" id="UP000467840"/>
    </source>
</evidence>
<dbReference type="AlphaFoldDB" id="A0A6A6K0N8"/>
<protein>
    <recommendedName>
        <fullName evidence="5">Cytosol aminopeptidase domain-containing protein</fullName>
    </recommendedName>
</protein>
<dbReference type="Proteomes" id="UP000467840">
    <property type="component" value="Unassembled WGS sequence"/>
</dbReference>
<gene>
    <name evidence="6" type="ORF">GH714_042717</name>
</gene>
<evidence type="ECO:0000256" key="4">
    <source>
        <dbReference type="ARBA" id="ARBA00022801"/>
    </source>
</evidence>
<dbReference type="PROSITE" id="PS00631">
    <property type="entry name" value="CYTOSOL_AP"/>
    <property type="match status" value="1"/>
</dbReference>
<dbReference type="GO" id="GO:0005737">
    <property type="term" value="C:cytoplasm"/>
    <property type="evidence" value="ECO:0007669"/>
    <property type="project" value="InterPro"/>
</dbReference>
<keyword evidence="3" id="KW-0645">Protease</keyword>
<dbReference type="GO" id="GO:0006508">
    <property type="term" value="P:proteolysis"/>
    <property type="evidence" value="ECO:0007669"/>
    <property type="project" value="UniProtKB-KW"/>
</dbReference>
<dbReference type="EMBL" id="JAAGAX010000511">
    <property type="protein sequence ID" value="KAF2281893.1"/>
    <property type="molecule type" value="Genomic_DNA"/>
</dbReference>
<keyword evidence="7" id="KW-1185">Reference proteome</keyword>
<dbReference type="SUPFAM" id="SSF53187">
    <property type="entry name" value="Zn-dependent exopeptidases"/>
    <property type="match status" value="1"/>
</dbReference>
<organism evidence="6 7">
    <name type="scientific">Hevea brasiliensis</name>
    <name type="common">Para rubber tree</name>
    <name type="synonym">Siphonia brasiliensis</name>
    <dbReference type="NCBI Taxonomy" id="3981"/>
    <lineage>
        <taxon>Eukaryota</taxon>
        <taxon>Viridiplantae</taxon>
        <taxon>Streptophyta</taxon>
        <taxon>Embryophyta</taxon>
        <taxon>Tracheophyta</taxon>
        <taxon>Spermatophyta</taxon>
        <taxon>Magnoliopsida</taxon>
        <taxon>eudicotyledons</taxon>
        <taxon>Gunneridae</taxon>
        <taxon>Pentapetalae</taxon>
        <taxon>rosids</taxon>
        <taxon>fabids</taxon>
        <taxon>Malpighiales</taxon>
        <taxon>Euphorbiaceae</taxon>
        <taxon>Crotonoideae</taxon>
        <taxon>Micrandreae</taxon>
        <taxon>Hevea</taxon>
    </lineage>
</organism>
<evidence type="ECO:0000259" key="5">
    <source>
        <dbReference type="PROSITE" id="PS00631"/>
    </source>
</evidence>
<comment type="similarity">
    <text evidence="1">Belongs to the peptidase M17 family.</text>
</comment>
<keyword evidence="2" id="KW-0031">Aminopeptidase</keyword>
<evidence type="ECO:0000313" key="6">
    <source>
        <dbReference type="EMBL" id="KAF2281893.1"/>
    </source>
</evidence>
<proteinExistence type="inferred from homology"/>
<evidence type="ECO:0000256" key="1">
    <source>
        <dbReference type="ARBA" id="ARBA00009528"/>
    </source>
</evidence>
<dbReference type="GO" id="GO:0070006">
    <property type="term" value="F:metalloaminopeptidase activity"/>
    <property type="evidence" value="ECO:0007669"/>
    <property type="project" value="InterPro"/>
</dbReference>
<evidence type="ECO:0000256" key="2">
    <source>
        <dbReference type="ARBA" id="ARBA00022438"/>
    </source>
</evidence>
<dbReference type="InterPro" id="IPR011356">
    <property type="entry name" value="Leucine_aapep/pepB"/>
</dbReference>
<reference evidence="6 7" key="1">
    <citation type="journal article" date="2020" name="Mol. Plant">
        <title>The Chromosome-Based Rubber Tree Genome Provides New Insights into Spurge Genome Evolution and Rubber Biosynthesis.</title>
        <authorList>
            <person name="Liu J."/>
            <person name="Shi C."/>
            <person name="Shi C.C."/>
            <person name="Li W."/>
            <person name="Zhang Q.J."/>
            <person name="Zhang Y."/>
            <person name="Li K."/>
            <person name="Lu H.F."/>
            <person name="Shi C."/>
            <person name="Zhu S.T."/>
            <person name="Xiao Z.Y."/>
            <person name="Nan H."/>
            <person name="Yue Y."/>
            <person name="Zhu X.G."/>
            <person name="Wu Y."/>
            <person name="Hong X.N."/>
            <person name="Fan G.Y."/>
            <person name="Tong Y."/>
            <person name="Zhang D."/>
            <person name="Mao C.L."/>
            <person name="Liu Y.L."/>
            <person name="Hao S.J."/>
            <person name="Liu W.Q."/>
            <person name="Lv M.Q."/>
            <person name="Zhang H.B."/>
            <person name="Liu Y."/>
            <person name="Hu-Tang G.R."/>
            <person name="Wang J.P."/>
            <person name="Wang J.H."/>
            <person name="Sun Y.H."/>
            <person name="Ni S.B."/>
            <person name="Chen W.B."/>
            <person name="Zhang X.C."/>
            <person name="Jiao Y.N."/>
            <person name="Eichler E.E."/>
            <person name="Li G.H."/>
            <person name="Liu X."/>
            <person name="Gao L.Z."/>
        </authorList>
    </citation>
    <scope>NUCLEOTIDE SEQUENCE [LARGE SCALE GENOMIC DNA]</scope>
    <source>
        <strain evidence="7">cv. GT1</strain>
        <tissue evidence="6">Leaf</tissue>
    </source>
</reference>
<dbReference type="PRINTS" id="PR00481">
    <property type="entry name" value="LAMNOPPTDASE"/>
</dbReference>
<accession>A0A6A6K0N8</accession>
<dbReference type="Pfam" id="PF00883">
    <property type="entry name" value="Peptidase_M17"/>
    <property type="match status" value="1"/>
</dbReference>
<comment type="caution">
    <text evidence="6">The sequence shown here is derived from an EMBL/GenBank/DDBJ whole genome shotgun (WGS) entry which is preliminary data.</text>
</comment>
<dbReference type="PANTHER" id="PTHR11963:SF23">
    <property type="entry name" value="CYTOSOL AMINOPEPTIDASE"/>
    <property type="match status" value="1"/>
</dbReference>
<dbReference type="InterPro" id="IPR000819">
    <property type="entry name" value="Peptidase_M17_C"/>
</dbReference>
<evidence type="ECO:0000256" key="3">
    <source>
        <dbReference type="ARBA" id="ARBA00022670"/>
    </source>
</evidence>
<name>A0A6A6K0N8_HEVBR</name>
<dbReference type="Gene3D" id="3.40.630.10">
    <property type="entry name" value="Zn peptidases"/>
    <property type="match status" value="2"/>
</dbReference>
<dbReference type="PANTHER" id="PTHR11963">
    <property type="entry name" value="LEUCINE AMINOPEPTIDASE-RELATED"/>
    <property type="match status" value="1"/>
</dbReference>
<sequence length="178" mass="19179">MRTLAARKAKVNAVGVVGLVENVGGNAQRPGDIVTSMSGQTIEVLNTDAEGRLVLADALWYTQKYAGLFSNNDSLAEQLTKAGEEVNEKLWRMPMGDAYDKMIDSPAADVQNISTKGRGADSITAAQFLQRFVNEVPWAHLDIAGVAWDDDGSAVCAKGATGFGVMLLNRFVSKYHEK</sequence>